<dbReference type="Proteomes" id="UP000295601">
    <property type="component" value="Unassembled WGS sequence"/>
</dbReference>
<evidence type="ECO:0000313" key="1">
    <source>
        <dbReference type="EMBL" id="TDP94301.1"/>
    </source>
</evidence>
<evidence type="ECO:0000313" key="2">
    <source>
        <dbReference type="Proteomes" id="UP000295601"/>
    </source>
</evidence>
<reference evidence="1 2" key="1">
    <citation type="submission" date="2019-03" db="EMBL/GenBank/DDBJ databases">
        <title>Genomic analyses of the natural microbiome of Caenorhabditis elegans.</title>
        <authorList>
            <person name="Samuel B."/>
        </authorList>
    </citation>
    <scope>NUCLEOTIDE SEQUENCE [LARGE SCALE GENOMIC DNA]</scope>
    <source>
        <strain evidence="1 2">JUb18</strain>
    </source>
</reference>
<organism evidence="1 2">
    <name type="scientific">Leucobacter luti</name>
    <dbReference type="NCBI Taxonomy" id="340320"/>
    <lineage>
        <taxon>Bacteria</taxon>
        <taxon>Bacillati</taxon>
        <taxon>Actinomycetota</taxon>
        <taxon>Actinomycetes</taxon>
        <taxon>Micrococcales</taxon>
        <taxon>Microbacteriaceae</taxon>
        <taxon>Leucobacter</taxon>
    </lineage>
</organism>
<keyword evidence="2" id="KW-1185">Reference proteome</keyword>
<dbReference type="AlphaFoldDB" id="A0A4R6S3U3"/>
<gene>
    <name evidence="1" type="ORF">EDF62_0715</name>
</gene>
<protein>
    <submittedName>
        <fullName evidence="1">Uncharacterized protein</fullName>
    </submittedName>
</protein>
<dbReference type="EMBL" id="SNYA01000002">
    <property type="protein sequence ID" value="TDP94301.1"/>
    <property type="molecule type" value="Genomic_DNA"/>
</dbReference>
<dbReference type="RefSeq" id="WP_133615897.1">
    <property type="nucleotide sequence ID" value="NZ_CP080492.1"/>
</dbReference>
<comment type="caution">
    <text evidence="1">The sequence shown here is derived from an EMBL/GenBank/DDBJ whole genome shotgun (WGS) entry which is preliminary data.</text>
</comment>
<dbReference type="OrthoDB" id="4991229at2"/>
<proteinExistence type="predicted"/>
<accession>A0A4R6S3U3</accession>
<name>A0A4R6S3U3_9MICO</name>
<sequence>MNTQADVALAARIEETVRAVPGVVTVYRPGSLAARAVAAGAAALAGLADPSSLVHVERTAQGLRVEAALGVHEAESAVSAMRDASAAVLALLSAPERAVAEVVLTVVHVETRLGGAGESASGAGLLAPEMN</sequence>